<gene>
    <name evidence="12" type="ORF">F2P81_015100</name>
</gene>
<dbReference type="GO" id="GO:0033116">
    <property type="term" value="C:endoplasmic reticulum-Golgi intermediate compartment membrane"/>
    <property type="evidence" value="ECO:0007669"/>
    <property type="project" value="UniProtKB-SubCell"/>
</dbReference>
<sequence>MLNSNADNRHTQLPTHSRINFAASLYGLVCSYPCFPLPAYRELRVHMKTCDITVKTLVASFHHFTNPRHSDGLHQLDVQRAAIERNCCRISVTADLTLSLGPNQDTEFTFLLPAGGTECFYQTTTRKDSFEVEYQVIAGSGLDVGFALISPTGHRLVSDFRRSDGIHTVSPTEDGDYRLCFDNSFSKLYEKIVFFGVIMTPNSQSGTSRGQDEWVDMVMTENTVEYQLEDIRARMDSVYQRLERSRQVLTSLRASEARDRFLLEDNLWRVSFWSCLNMLVMLTVAAAQIYTVQRLFDDTKRTHT</sequence>
<dbReference type="InterPro" id="IPR009038">
    <property type="entry name" value="GOLD_dom"/>
</dbReference>
<evidence type="ECO:0000256" key="8">
    <source>
        <dbReference type="ARBA" id="ARBA00022989"/>
    </source>
</evidence>
<comment type="subcellular location">
    <subcellularLocation>
        <location evidence="1">Endoplasmic reticulum membrane</location>
        <topology evidence="1">Single-pass type I membrane protein</topology>
    </subcellularLocation>
    <subcellularLocation>
        <location evidence="2">Endoplasmic reticulum-Golgi intermediate compartment membrane</location>
        <topology evidence="2">Single-pass type I membrane protein</topology>
    </subcellularLocation>
    <subcellularLocation>
        <location evidence="3">Golgi apparatus</location>
        <location evidence="3">cis-Golgi network membrane</location>
        <topology evidence="3">Single-pass type I membrane protein</topology>
    </subcellularLocation>
</comment>
<keyword evidence="8 10" id="KW-1133">Transmembrane helix</keyword>
<keyword evidence="7" id="KW-0256">Endoplasmic reticulum</keyword>
<proteinExistence type="inferred from homology"/>
<dbReference type="EMBL" id="VEVO01000013">
    <property type="protein sequence ID" value="KAF0032810.1"/>
    <property type="molecule type" value="Genomic_DNA"/>
</dbReference>
<evidence type="ECO:0000256" key="1">
    <source>
        <dbReference type="ARBA" id="ARBA00004115"/>
    </source>
</evidence>
<evidence type="ECO:0000256" key="3">
    <source>
        <dbReference type="ARBA" id="ARBA00004619"/>
    </source>
</evidence>
<dbReference type="InterPro" id="IPR015720">
    <property type="entry name" value="Emp24-like"/>
</dbReference>
<comment type="caution">
    <text evidence="12">The sequence shown here is derived from an EMBL/GenBank/DDBJ whole genome shotgun (WGS) entry which is preliminary data.</text>
</comment>
<evidence type="ECO:0000256" key="4">
    <source>
        <dbReference type="ARBA" id="ARBA00007104"/>
    </source>
</evidence>
<dbReference type="Proteomes" id="UP000438429">
    <property type="component" value="Unassembled WGS sequence"/>
</dbReference>
<dbReference type="GO" id="GO:0005789">
    <property type="term" value="C:endoplasmic reticulum membrane"/>
    <property type="evidence" value="ECO:0007669"/>
    <property type="project" value="UniProtKB-SubCell"/>
</dbReference>
<evidence type="ECO:0000259" key="11">
    <source>
        <dbReference type="PROSITE" id="PS50866"/>
    </source>
</evidence>
<feature type="transmembrane region" description="Helical" evidence="10">
    <location>
        <begin position="270"/>
        <end position="292"/>
    </location>
</feature>
<evidence type="ECO:0000256" key="6">
    <source>
        <dbReference type="ARBA" id="ARBA00022729"/>
    </source>
</evidence>
<protein>
    <recommendedName>
        <fullName evidence="11">GOLD domain-containing protein</fullName>
    </recommendedName>
</protein>
<dbReference type="AlphaFoldDB" id="A0A6A4SLQ8"/>
<dbReference type="InterPro" id="IPR036598">
    <property type="entry name" value="GOLD_dom_sf"/>
</dbReference>
<evidence type="ECO:0000256" key="9">
    <source>
        <dbReference type="ARBA" id="ARBA00023136"/>
    </source>
</evidence>
<dbReference type="GO" id="GO:0005794">
    <property type="term" value="C:Golgi apparatus"/>
    <property type="evidence" value="ECO:0007669"/>
    <property type="project" value="UniProtKB-SubCell"/>
</dbReference>
<organism evidence="12 13">
    <name type="scientific">Scophthalmus maximus</name>
    <name type="common">Turbot</name>
    <name type="synonym">Psetta maxima</name>
    <dbReference type="NCBI Taxonomy" id="52904"/>
    <lineage>
        <taxon>Eukaryota</taxon>
        <taxon>Metazoa</taxon>
        <taxon>Chordata</taxon>
        <taxon>Craniata</taxon>
        <taxon>Vertebrata</taxon>
        <taxon>Euteleostomi</taxon>
        <taxon>Actinopterygii</taxon>
        <taxon>Neopterygii</taxon>
        <taxon>Teleostei</taxon>
        <taxon>Neoteleostei</taxon>
        <taxon>Acanthomorphata</taxon>
        <taxon>Carangaria</taxon>
        <taxon>Pleuronectiformes</taxon>
        <taxon>Pleuronectoidei</taxon>
        <taxon>Scophthalmidae</taxon>
        <taxon>Scophthalmus</taxon>
    </lineage>
</organism>
<accession>A0A6A4SLQ8</accession>
<dbReference type="SUPFAM" id="SSF101576">
    <property type="entry name" value="Supernatant protein factor (SPF), C-terminal domain"/>
    <property type="match status" value="1"/>
</dbReference>
<dbReference type="SMART" id="SM01190">
    <property type="entry name" value="EMP24_GP25L"/>
    <property type="match status" value="1"/>
</dbReference>
<comment type="similarity">
    <text evidence="4">Belongs to the EMP24/GP25L family.</text>
</comment>
<feature type="domain" description="GOLD" evidence="11">
    <location>
        <begin position="117"/>
        <end position="199"/>
    </location>
</feature>
<evidence type="ECO:0000256" key="7">
    <source>
        <dbReference type="ARBA" id="ARBA00022824"/>
    </source>
</evidence>
<evidence type="ECO:0000256" key="5">
    <source>
        <dbReference type="ARBA" id="ARBA00022692"/>
    </source>
</evidence>
<evidence type="ECO:0000256" key="2">
    <source>
        <dbReference type="ARBA" id="ARBA00004151"/>
    </source>
</evidence>
<dbReference type="PROSITE" id="PS50866">
    <property type="entry name" value="GOLD"/>
    <property type="match status" value="1"/>
</dbReference>
<evidence type="ECO:0000256" key="10">
    <source>
        <dbReference type="SAM" id="Phobius"/>
    </source>
</evidence>
<evidence type="ECO:0000313" key="12">
    <source>
        <dbReference type="EMBL" id="KAF0032810.1"/>
    </source>
</evidence>
<reference evidence="12 13" key="1">
    <citation type="submission" date="2019-06" db="EMBL/GenBank/DDBJ databases">
        <title>Draft genomes of female and male turbot (Scophthalmus maximus).</title>
        <authorList>
            <person name="Xu H."/>
            <person name="Xu X.-W."/>
            <person name="Shao C."/>
            <person name="Chen S."/>
        </authorList>
    </citation>
    <scope>NUCLEOTIDE SEQUENCE [LARGE SCALE GENOMIC DNA]</scope>
    <source>
        <strain evidence="12">Ysfricsl-2016a</strain>
        <tissue evidence="12">Blood</tissue>
    </source>
</reference>
<name>A0A6A4SLQ8_SCOMX</name>
<evidence type="ECO:0000313" key="13">
    <source>
        <dbReference type="Proteomes" id="UP000438429"/>
    </source>
</evidence>
<dbReference type="PANTHER" id="PTHR22811">
    <property type="entry name" value="TRANSMEMBRANE EMP24 DOMAIN-CONTAINING PROTEIN"/>
    <property type="match status" value="1"/>
</dbReference>
<keyword evidence="5 10" id="KW-0812">Transmembrane</keyword>
<keyword evidence="6" id="KW-0732">Signal</keyword>
<dbReference type="Pfam" id="PF01105">
    <property type="entry name" value="EMP24_GP25L"/>
    <property type="match status" value="1"/>
</dbReference>
<keyword evidence="9 10" id="KW-0472">Membrane</keyword>